<dbReference type="EMBL" id="CP016076">
    <property type="protein sequence ID" value="APU16079.1"/>
    <property type="molecule type" value="Genomic_DNA"/>
</dbReference>
<keyword evidence="5 11" id="KW-0418">Kinase</keyword>
<dbReference type="Proteomes" id="UP000185511">
    <property type="component" value="Chromosome"/>
</dbReference>
<evidence type="ECO:0000259" key="10">
    <source>
        <dbReference type="PROSITE" id="PS50011"/>
    </source>
</evidence>
<dbReference type="InterPro" id="IPR017441">
    <property type="entry name" value="Protein_kinase_ATP_BS"/>
</dbReference>
<evidence type="ECO:0000256" key="5">
    <source>
        <dbReference type="ARBA" id="ARBA00022777"/>
    </source>
</evidence>
<evidence type="ECO:0000256" key="7">
    <source>
        <dbReference type="PROSITE-ProRule" id="PRU10141"/>
    </source>
</evidence>
<reference evidence="12" key="1">
    <citation type="submission" date="2016-06" db="EMBL/GenBank/DDBJ databases">
        <title>Complete genome sequence of Actinoalloteichus fjordicus DSM 46855 (=ADI127-17), type strain of the new species Actinoalloteichus fjordicus.</title>
        <authorList>
            <person name="Ruckert C."/>
            <person name="Nouioui I."/>
            <person name="Willmese J."/>
            <person name="van Wezel G."/>
            <person name="Klenk H.-P."/>
            <person name="Kalinowski J."/>
            <person name="Zotchev S.B."/>
        </authorList>
    </citation>
    <scope>NUCLEOTIDE SEQUENCE [LARGE SCALE GENOMIC DNA]</scope>
    <source>
        <strain evidence="12">ADI127-7</strain>
    </source>
</reference>
<dbReference type="InterPro" id="IPR000719">
    <property type="entry name" value="Prot_kinase_dom"/>
</dbReference>
<dbReference type="SUPFAM" id="SSF56112">
    <property type="entry name" value="Protein kinase-like (PK-like)"/>
    <property type="match status" value="1"/>
</dbReference>
<dbReference type="PANTHER" id="PTHR43289">
    <property type="entry name" value="MITOGEN-ACTIVATED PROTEIN KINASE KINASE KINASE 20-RELATED"/>
    <property type="match status" value="1"/>
</dbReference>
<keyword evidence="9" id="KW-0472">Membrane</keyword>
<dbReference type="KEGG" id="acad:UA74_20270"/>
<keyword evidence="6 7" id="KW-0067">ATP-binding</keyword>
<name>A0AAC9LGV3_9PSEU</name>
<dbReference type="InterPro" id="IPR008271">
    <property type="entry name" value="Ser/Thr_kinase_AS"/>
</dbReference>
<sequence length="521" mass="53268">MDQEGRLVAGRYRLLDRIGSGAMGVVWKAQDERLGRVVAVKQLLLSPGLEESAAEEARERAFREGRIAARLQHPHAISVYDVVEHDEQPCLVMEYMASRNLSATMAAEGPMDIREVARIGTQVASALHAAHVAGVVHRDVKPGNVLLGEDGIVKIVDFGISRAAGDVTVTKTGMLAGTPAYLAPEVAKGRPSLPASDVFSLGSTLYAAIEGLPPFGTSDNGLAILHAVAAGDFKPPERAGELTPVLMHMLAADPEQRITMPETQRVLAEVAGGGTATGLTPLHDSGDGGHTVLAPTGPTTPPGAQATTIAAGSAAGAQAGATRLDARPARTHAGQSPPGHTHPGYAEPGEVRPGAARPSRRTPPPPPEPFWRKPAVLAGGGVLAVAAVVLVISTLLSGNDADDARVPSGSDPDQTTEQHTPTNTTESSTPIDEGADPGGADPGYQPAPPPQNGRPDGSDATTVPEPPPSEPTEPPETTTPAAPTPSPTEAPAPTDDTPPGGGDDGGGDDGQDPPPDEETSG</sequence>
<dbReference type="Gene3D" id="1.10.510.10">
    <property type="entry name" value="Transferase(Phosphotransferase) domain 1"/>
    <property type="match status" value="1"/>
</dbReference>
<proteinExistence type="predicted"/>
<keyword evidence="9" id="KW-1133">Transmembrane helix</keyword>
<keyword evidence="9" id="KW-0812">Transmembrane</keyword>
<feature type="region of interest" description="Disordered" evidence="8">
    <location>
        <begin position="274"/>
        <end position="372"/>
    </location>
</feature>
<dbReference type="InterPro" id="IPR011009">
    <property type="entry name" value="Kinase-like_dom_sf"/>
</dbReference>
<evidence type="ECO:0000256" key="8">
    <source>
        <dbReference type="SAM" id="MobiDB-lite"/>
    </source>
</evidence>
<dbReference type="PROSITE" id="PS50011">
    <property type="entry name" value="PROTEIN_KINASE_DOM"/>
    <property type="match status" value="1"/>
</dbReference>
<evidence type="ECO:0000256" key="3">
    <source>
        <dbReference type="ARBA" id="ARBA00022679"/>
    </source>
</evidence>
<dbReference type="EC" id="2.7.11.1" evidence="1"/>
<dbReference type="PROSITE" id="PS00108">
    <property type="entry name" value="PROTEIN_KINASE_ST"/>
    <property type="match status" value="1"/>
</dbReference>
<dbReference type="AlphaFoldDB" id="A0AAC9LGV3"/>
<keyword evidence="2" id="KW-0723">Serine/threonine-protein kinase</keyword>
<feature type="compositionally biased region" description="Low complexity" evidence="8">
    <location>
        <begin position="294"/>
        <end position="322"/>
    </location>
</feature>
<keyword evidence="12" id="KW-1185">Reference proteome</keyword>
<dbReference type="RefSeq" id="WP_075765216.1">
    <property type="nucleotide sequence ID" value="NZ_CP016076.1"/>
</dbReference>
<dbReference type="PANTHER" id="PTHR43289:SF6">
    <property type="entry name" value="SERINE_THREONINE-PROTEIN KINASE NEKL-3"/>
    <property type="match status" value="1"/>
</dbReference>
<feature type="region of interest" description="Disordered" evidence="8">
    <location>
        <begin position="399"/>
        <end position="521"/>
    </location>
</feature>
<feature type="transmembrane region" description="Helical" evidence="9">
    <location>
        <begin position="375"/>
        <end position="396"/>
    </location>
</feature>
<dbReference type="GO" id="GO:0005524">
    <property type="term" value="F:ATP binding"/>
    <property type="evidence" value="ECO:0007669"/>
    <property type="project" value="UniProtKB-UniRule"/>
</dbReference>
<evidence type="ECO:0000256" key="1">
    <source>
        <dbReference type="ARBA" id="ARBA00012513"/>
    </source>
</evidence>
<feature type="domain" description="Protein kinase" evidence="10">
    <location>
        <begin position="12"/>
        <end position="267"/>
    </location>
</feature>
<feature type="compositionally biased region" description="Low complexity" evidence="8">
    <location>
        <begin position="415"/>
        <end position="435"/>
    </location>
</feature>
<feature type="compositionally biased region" description="Acidic residues" evidence="8">
    <location>
        <begin position="505"/>
        <end position="521"/>
    </location>
</feature>
<keyword evidence="3" id="KW-0808">Transferase</keyword>
<evidence type="ECO:0000256" key="4">
    <source>
        <dbReference type="ARBA" id="ARBA00022741"/>
    </source>
</evidence>
<accession>A0AAC9LGV3</accession>
<dbReference type="Pfam" id="PF00069">
    <property type="entry name" value="Pkinase"/>
    <property type="match status" value="1"/>
</dbReference>
<feature type="compositionally biased region" description="Pro residues" evidence="8">
    <location>
        <begin position="464"/>
        <end position="474"/>
    </location>
</feature>
<dbReference type="PRINTS" id="PR01217">
    <property type="entry name" value="PRICHEXTENSN"/>
</dbReference>
<organism evidence="11 12">
    <name type="scientific">Actinoalloteichus fjordicus</name>
    <dbReference type="NCBI Taxonomy" id="1612552"/>
    <lineage>
        <taxon>Bacteria</taxon>
        <taxon>Bacillati</taxon>
        <taxon>Actinomycetota</taxon>
        <taxon>Actinomycetes</taxon>
        <taxon>Pseudonocardiales</taxon>
        <taxon>Pseudonocardiaceae</taxon>
        <taxon>Actinoalloteichus</taxon>
    </lineage>
</organism>
<evidence type="ECO:0000313" key="11">
    <source>
        <dbReference type="EMBL" id="APU16079.1"/>
    </source>
</evidence>
<evidence type="ECO:0000313" key="12">
    <source>
        <dbReference type="Proteomes" id="UP000185511"/>
    </source>
</evidence>
<gene>
    <name evidence="11" type="ORF">UA74_20270</name>
</gene>
<dbReference type="SMART" id="SM00220">
    <property type="entry name" value="S_TKc"/>
    <property type="match status" value="1"/>
</dbReference>
<evidence type="ECO:0000256" key="6">
    <source>
        <dbReference type="ARBA" id="ARBA00022840"/>
    </source>
</evidence>
<keyword evidence="4 7" id="KW-0547">Nucleotide-binding</keyword>
<protein>
    <recommendedName>
        <fullName evidence="1">non-specific serine/threonine protein kinase</fullName>
        <ecNumber evidence="1">2.7.11.1</ecNumber>
    </recommendedName>
</protein>
<dbReference type="GO" id="GO:0004674">
    <property type="term" value="F:protein serine/threonine kinase activity"/>
    <property type="evidence" value="ECO:0007669"/>
    <property type="project" value="UniProtKB-KW"/>
</dbReference>
<dbReference type="PROSITE" id="PS00107">
    <property type="entry name" value="PROTEIN_KINASE_ATP"/>
    <property type="match status" value="1"/>
</dbReference>
<dbReference type="CDD" id="cd14014">
    <property type="entry name" value="STKc_PknB_like"/>
    <property type="match status" value="1"/>
</dbReference>
<evidence type="ECO:0000256" key="2">
    <source>
        <dbReference type="ARBA" id="ARBA00022527"/>
    </source>
</evidence>
<feature type="binding site" evidence="7">
    <location>
        <position position="41"/>
    </location>
    <ligand>
        <name>ATP</name>
        <dbReference type="ChEBI" id="CHEBI:30616"/>
    </ligand>
</feature>
<evidence type="ECO:0000256" key="9">
    <source>
        <dbReference type="SAM" id="Phobius"/>
    </source>
</evidence>